<proteinExistence type="predicted"/>
<dbReference type="Proteomes" id="UP000051324">
    <property type="component" value="Unassembled WGS sequence"/>
</dbReference>
<dbReference type="PROSITE" id="PS51857">
    <property type="entry name" value="CSD_2"/>
    <property type="match status" value="1"/>
</dbReference>
<dbReference type="PIRSF" id="PIRSF002599">
    <property type="entry name" value="Cold_shock_A"/>
    <property type="match status" value="1"/>
</dbReference>
<evidence type="ECO:0000256" key="2">
    <source>
        <dbReference type="ARBA" id="ARBA00022490"/>
    </source>
</evidence>
<dbReference type="GO" id="GO:0005737">
    <property type="term" value="C:cytoplasm"/>
    <property type="evidence" value="ECO:0007669"/>
    <property type="project" value="UniProtKB-SubCell"/>
</dbReference>
<keyword evidence="2" id="KW-0963">Cytoplasm</keyword>
<evidence type="ECO:0000256" key="1">
    <source>
        <dbReference type="ARBA" id="ARBA00004496"/>
    </source>
</evidence>
<keyword evidence="5" id="KW-1185">Reference proteome</keyword>
<accession>A0A0R1TZW3</accession>
<reference evidence="4 5" key="1">
    <citation type="journal article" date="2015" name="Genome Announc.">
        <title>Expanding the biotechnology potential of lactobacilli through comparative genomics of 213 strains and associated genera.</title>
        <authorList>
            <person name="Sun Z."/>
            <person name="Harris H.M."/>
            <person name="McCann A."/>
            <person name="Guo C."/>
            <person name="Argimon S."/>
            <person name="Zhang W."/>
            <person name="Yang X."/>
            <person name="Jeffery I.B."/>
            <person name="Cooney J.C."/>
            <person name="Kagawa T.F."/>
            <person name="Liu W."/>
            <person name="Song Y."/>
            <person name="Salvetti E."/>
            <person name="Wrobel A."/>
            <person name="Rasinkangas P."/>
            <person name="Parkhill J."/>
            <person name="Rea M.C."/>
            <person name="O'Sullivan O."/>
            <person name="Ritari J."/>
            <person name="Douillard F.P."/>
            <person name="Paul Ross R."/>
            <person name="Yang R."/>
            <person name="Briner A.E."/>
            <person name="Felis G.E."/>
            <person name="de Vos W.M."/>
            <person name="Barrangou R."/>
            <person name="Klaenhammer T.R."/>
            <person name="Caufield P.W."/>
            <person name="Cui Y."/>
            <person name="Zhang H."/>
            <person name="O'Toole P.W."/>
        </authorList>
    </citation>
    <scope>NUCLEOTIDE SEQUENCE [LARGE SCALE GENOMIC DNA]</scope>
    <source>
        <strain evidence="4 5">DSM 16634</strain>
    </source>
</reference>
<comment type="caution">
    <text evidence="4">The sequence shown here is derived from an EMBL/GenBank/DDBJ whole genome shotgun (WGS) entry which is preliminary data.</text>
</comment>
<dbReference type="InterPro" id="IPR012340">
    <property type="entry name" value="NA-bd_OB-fold"/>
</dbReference>
<dbReference type="Gene3D" id="2.40.50.140">
    <property type="entry name" value="Nucleic acid-binding proteins"/>
    <property type="match status" value="1"/>
</dbReference>
<dbReference type="InterPro" id="IPR012156">
    <property type="entry name" value="Cold_shock_CspA"/>
</dbReference>
<gene>
    <name evidence="4" type="ORF">FC32_GL001446</name>
</gene>
<dbReference type="PATRIC" id="fig|1423724.4.peg.1510"/>
<sequence>MLQGTVRRFNKDKGYGFITPDNNKKEDLFVHYTAIVKSGYKILEEGQRVEFVEVEGKKGFQAALVSIV</sequence>
<protein>
    <recommendedName>
        <fullName evidence="3">CSD domain-containing protein</fullName>
    </recommendedName>
</protein>
<dbReference type="GO" id="GO:0003676">
    <property type="term" value="F:nucleic acid binding"/>
    <property type="evidence" value="ECO:0007669"/>
    <property type="project" value="InterPro"/>
</dbReference>
<dbReference type="InterPro" id="IPR050181">
    <property type="entry name" value="Cold_shock_domain"/>
</dbReference>
<evidence type="ECO:0000259" key="3">
    <source>
        <dbReference type="PROSITE" id="PS51857"/>
    </source>
</evidence>
<name>A0A0R1TZW3_9LACO</name>
<dbReference type="InterPro" id="IPR002059">
    <property type="entry name" value="CSP_DNA-bd"/>
</dbReference>
<dbReference type="PRINTS" id="PR00050">
    <property type="entry name" value="COLDSHOCK"/>
</dbReference>
<dbReference type="OrthoDB" id="9805039at2"/>
<dbReference type="eggNOG" id="COG1278">
    <property type="taxonomic scope" value="Bacteria"/>
</dbReference>
<dbReference type="AlphaFoldDB" id="A0A0R1TZW3"/>
<dbReference type="STRING" id="1423724.FC32_GL001446"/>
<comment type="subcellular location">
    <subcellularLocation>
        <location evidence="1">Cytoplasm</location>
    </subcellularLocation>
</comment>
<dbReference type="SUPFAM" id="SSF50249">
    <property type="entry name" value="Nucleic acid-binding proteins"/>
    <property type="match status" value="1"/>
</dbReference>
<evidence type="ECO:0000313" key="4">
    <source>
        <dbReference type="EMBL" id="KRL84165.1"/>
    </source>
</evidence>
<evidence type="ECO:0000313" key="5">
    <source>
        <dbReference type="Proteomes" id="UP000051324"/>
    </source>
</evidence>
<dbReference type="InterPro" id="IPR011129">
    <property type="entry name" value="CSD"/>
</dbReference>
<organism evidence="4 5">
    <name type="scientific">Ligilactobacillus apodemi DSM 16634 = JCM 16172</name>
    <dbReference type="NCBI Taxonomy" id="1423724"/>
    <lineage>
        <taxon>Bacteria</taxon>
        <taxon>Bacillati</taxon>
        <taxon>Bacillota</taxon>
        <taxon>Bacilli</taxon>
        <taxon>Lactobacillales</taxon>
        <taxon>Lactobacillaceae</taxon>
        <taxon>Ligilactobacillus</taxon>
    </lineage>
</organism>
<dbReference type="Pfam" id="PF00313">
    <property type="entry name" value="CSD"/>
    <property type="match status" value="1"/>
</dbReference>
<dbReference type="SMART" id="SM00357">
    <property type="entry name" value="CSP"/>
    <property type="match status" value="1"/>
</dbReference>
<feature type="domain" description="CSD" evidence="3">
    <location>
        <begin position="1"/>
        <end position="67"/>
    </location>
</feature>
<dbReference type="RefSeq" id="WP_025086852.1">
    <property type="nucleotide sequence ID" value="NZ_AZFT01000053.1"/>
</dbReference>
<dbReference type="EMBL" id="AZFT01000053">
    <property type="protein sequence ID" value="KRL84165.1"/>
    <property type="molecule type" value="Genomic_DNA"/>
</dbReference>
<dbReference type="PANTHER" id="PTHR11544">
    <property type="entry name" value="COLD SHOCK DOMAIN CONTAINING PROTEINS"/>
    <property type="match status" value="1"/>
</dbReference>